<name>A0A0K4V938_ECOLX</name>
<sequence length="55" mass="6212">MHLSSKHLSTIRFLVIASFVVAISYRLFVASNDEMNPLAIIAHSIATIVRRFEKP</sequence>
<protein>
    <submittedName>
        <fullName evidence="1">Uncharacterized protein</fullName>
    </submittedName>
</protein>
<organism evidence="1 2">
    <name type="scientific">Escherichia coli</name>
    <dbReference type="NCBI Taxonomy" id="562"/>
    <lineage>
        <taxon>Bacteria</taxon>
        <taxon>Pseudomonadati</taxon>
        <taxon>Pseudomonadota</taxon>
        <taxon>Gammaproteobacteria</taxon>
        <taxon>Enterobacterales</taxon>
        <taxon>Enterobacteriaceae</taxon>
        <taxon>Escherichia</taxon>
    </lineage>
</organism>
<evidence type="ECO:0000313" key="1">
    <source>
        <dbReference type="EMBL" id="STL79300.1"/>
    </source>
</evidence>
<evidence type="ECO:0000313" key="2">
    <source>
        <dbReference type="Proteomes" id="UP000254255"/>
    </source>
</evidence>
<accession>A0A0K4V938</accession>
<dbReference type="EMBL" id="UGET01000004">
    <property type="protein sequence ID" value="STL79300.1"/>
    <property type="molecule type" value="Genomic_DNA"/>
</dbReference>
<dbReference type="AlphaFoldDB" id="A0A0K4V938"/>
<reference evidence="1 2" key="1">
    <citation type="submission" date="2018-06" db="EMBL/GenBank/DDBJ databases">
        <authorList>
            <consortium name="Pathogen Informatics"/>
            <person name="Doyle S."/>
        </authorList>
    </citation>
    <scope>NUCLEOTIDE SEQUENCE [LARGE SCALE GENOMIC DNA]</scope>
    <source>
        <strain evidence="1 2">NCTC13148</strain>
    </source>
</reference>
<proteinExistence type="predicted"/>
<gene>
    <name evidence="1" type="ORF">NCTC13148_02670</name>
</gene>
<dbReference type="Proteomes" id="UP000254255">
    <property type="component" value="Unassembled WGS sequence"/>
</dbReference>